<proteinExistence type="inferred from homology"/>
<feature type="domain" description="Fatty acid hydroxylase" evidence="7">
    <location>
        <begin position="355"/>
        <end position="495"/>
    </location>
</feature>
<dbReference type="OMA" id="DYIYRTM"/>
<dbReference type="Pfam" id="PF04116">
    <property type="entry name" value="FA_hydroxylase"/>
    <property type="match status" value="1"/>
</dbReference>
<dbReference type="Proteomes" id="UP000655225">
    <property type="component" value="Unassembled WGS sequence"/>
</dbReference>
<evidence type="ECO:0000256" key="6">
    <source>
        <dbReference type="SAM" id="Phobius"/>
    </source>
</evidence>
<evidence type="ECO:0000259" key="7">
    <source>
        <dbReference type="Pfam" id="PF04116"/>
    </source>
</evidence>
<gene>
    <name evidence="9" type="ORF">HHK36_027196</name>
</gene>
<evidence type="ECO:0000256" key="3">
    <source>
        <dbReference type="ARBA" id="ARBA00022692"/>
    </source>
</evidence>
<feature type="transmembrane region" description="Helical" evidence="6">
    <location>
        <begin position="405"/>
        <end position="433"/>
    </location>
</feature>
<evidence type="ECO:0000256" key="4">
    <source>
        <dbReference type="ARBA" id="ARBA00022989"/>
    </source>
</evidence>
<keyword evidence="4 6" id="KW-1133">Transmembrane helix</keyword>
<dbReference type="GO" id="GO:0008610">
    <property type="term" value="P:lipid biosynthetic process"/>
    <property type="evidence" value="ECO:0007669"/>
    <property type="project" value="InterPro"/>
</dbReference>
<sequence length="835" mass="97802">MPMYDYIYRTMDTSTEIVYETSLKRQEHFPDVVHLTDPTTLDSVYHLRLGFSSLASSPYMSKWYLVMLWPVICWSMLLARIYNRTFTVERNTFNNLKMQTWAVPRFKFQVTVMHKDEYEKLILNFTPDLGRYLVISSTSLSQKVEIYFGVTVMHKDEYEKLKLKFTLELGRYLVISSKSLSQKKEMASRPGVLTDWPWKQLGNLKSRKETLHPYTYREVKKKEMASRPGVLTEWPWKQLGNLKYVILAPWVVHSIYSFATKGDMERDPSNFLIFPFLLSRMLHNQLWISLSRYLTAKGKNRILDKTIEFEQVDRESNWDDQIIFNAILFYMANAVLPGASHLPLWRIDGIVLTVLLHMGPVEFLYYWLHRALHHHYLYARYHSHHHSSVVTEPITSVIHPFAEHIMYFILFAIPLLTMVFTGTASMAAILGYITYIDFMNNMGHCNIELVPKRVFHILPPLKYLMYTPSFHSLHHTQFRTNYSLFMPMYDYIYRTMDTSTEIVYETSLKQQEDFPDVVHLTHPTTLDSVYHLRLGFSSLASSPYMSKWYLVMLWPVTCWSMLLARICNRTFTVERNTFNNLKMQTWAVPRFKFQYNFQWKNGAINSLIEKSIIEAEERRVKGEELNGNGELYVQKHPNMKIRVVDGSSLAVAVVLNSIPKDTEQVFLRGNLSKVAYAIVLALCQREVQVTVMHKDEYEKLILEFTPELGRYLVISSTSLSQKFRQTWLVGDGLSEDEQMKATKGTVFIPFSQFPPKRVRADCVYFNTPAMVTPKALQNMHSCENWLPRRVMSAWRVAGIVHALEGWDAHECGDTMFDTEKVWRATLQHGFRPLMT</sequence>
<reference evidence="9 10" key="1">
    <citation type="submission" date="2020-04" db="EMBL/GenBank/DDBJ databases">
        <title>Plant Genome Project.</title>
        <authorList>
            <person name="Zhang R.-G."/>
        </authorList>
    </citation>
    <scope>NUCLEOTIDE SEQUENCE [LARGE SCALE GENOMIC DNA]</scope>
    <source>
        <strain evidence="9">YNK0</strain>
        <tissue evidence="9">Leaf</tissue>
    </source>
</reference>
<feature type="transmembrane region" description="Helical" evidence="6">
    <location>
        <begin position="349"/>
        <end position="368"/>
    </location>
</feature>
<name>A0A834YMR1_TETSI</name>
<dbReference type="InterPro" id="IPR021940">
    <property type="entry name" value="CER1-like_C"/>
</dbReference>
<keyword evidence="10" id="KW-1185">Reference proteome</keyword>
<dbReference type="PANTHER" id="PTHR11863">
    <property type="entry name" value="STEROL DESATURASE"/>
    <property type="match status" value="1"/>
</dbReference>
<evidence type="ECO:0000313" key="9">
    <source>
        <dbReference type="EMBL" id="KAF8388521.1"/>
    </source>
</evidence>
<dbReference type="GO" id="GO:0016491">
    <property type="term" value="F:oxidoreductase activity"/>
    <property type="evidence" value="ECO:0007669"/>
    <property type="project" value="InterPro"/>
</dbReference>
<dbReference type="Pfam" id="PF12076">
    <property type="entry name" value="CER1-like_C"/>
    <property type="match status" value="1"/>
</dbReference>
<comment type="similarity">
    <text evidence="2">Belongs to the sterol desaturase family.</text>
</comment>
<evidence type="ECO:0000256" key="2">
    <source>
        <dbReference type="ARBA" id="ARBA00009324"/>
    </source>
</evidence>
<comment type="subcellular location">
    <subcellularLocation>
        <location evidence="1">Membrane</location>
        <topology evidence="1">Multi-pass membrane protein</topology>
    </subcellularLocation>
</comment>
<dbReference type="OrthoDB" id="408954at2759"/>
<organism evidence="9 10">
    <name type="scientific">Tetracentron sinense</name>
    <name type="common">Spur-leaf</name>
    <dbReference type="NCBI Taxonomy" id="13715"/>
    <lineage>
        <taxon>Eukaryota</taxon>
        <taxon>Viridiplantae</taxon>
        <taxon>Streptophyta</taxon>
        <taxon>Embryophyta</taxon>
        <taxon>Tracheophyta</taxon>
        <taxon>Spermatophyta</taxon>
        <taxon>Magnoliopsida</taxon>
        <taxon>Trochodendrales</taxon>
        <taxon>Trochodendraceae</taxon>
        <taxon>Tetracentron</taxon>
    </lineage>
</organism>
<evidence type="ECO:0000256" key="1">
    <source>
        <dbReference type="ARBA" id="ARBA00004141"/>
    </source>
</evidence>
<feature type="transmembrane region" description="Helical" evidence="6">
    <location>
        <begin position="63"/>
        <end position="82"/>
    </location>
</feature>
<keyword evidence="3 6" id="KW-0812">Transmembrane</keyword>
<evidence type="ECO:0000259" key="8">
    <source>
        <dbReference type="Pfam" id="PF12076"/>
    </source>
</evidence>
<dbReference type="AlphaFoldDB" id="A0A834YMR1"/>
<dbReference type="InterPro" id="IPR006694">
    <property type="entry name" value="Fatty_acid_hydroxylase"/>
</dbReference>
<dbReference type="GO" id="GO:0016020">
    <property type="term" value="C:membrane"/>
    <property type="evidence" value="ECO:0007669"/>
    <property type="project" value="UniProtKB-SubCell"/>
</dbReference>
<protein>
    <submittedName>
        <fullName evidence="9">Uncharacterized protein</fullName>
    </submittedName>
</protein>
<evidence type="ECO:0000313" key="10">
    <source>
        <dbReference type="Proteomes" id="UP000655225"/>
    </source>
</evidence>
<dbReference type="EMBL" id="JABCRI010000020">
    <property type="protein sequence ID" value="KAF8388521.1"/>
    <property type="molecule type" value="Genomic_DNA"/>
</dbReference>
<keyword evidence="5 6" id="KW-0472">Membrane</keyword>
<dbReference type="GO" id="GO:0005506">
    <property type="term" value="F:iron ion binding"/>
    <property type="evidence" value="ECO:0007669"/>
    <property type="project" value="InterPro"/>
</dbReference>
<dbReference type="InterPro" id="IPR050307">
    <property type="entry name" value="Sterol_Desaturase_Related"/>
</dbReference>
<comment type="caution">
    <text evidence="9">The sequence shown here is derived from an EMBL/GenBank/DDBJ whole genome shotgun (WGS) entry which is preliminary data.</text>
</comment>
<feature type="transmembrane region" description="Helical" evidence="6">
    <location>
        <begin position="322"/>
        <end position="342"/>
    </location>
</feature>
<feature type="domain" description="Very-long-chain aldehyde decarbonylase CER1-like C-terminal" evidence="8">
    <location>
        <begin position="665"/>
        <end position="832"/>
    </location>
</feature>
<accession>A0A834YMR1</accession>
<evidence type="ECO:0000256" key="5">
    <source>
        <dbReference type="ARBA" id="ARBA00023136"/>
    </source>
</evidence>